<dbReference type="RefSeq" id="WP_232091649.1">
    <property type="nucleotide sequence ID" value="NZ_AP023326.1"/>
</dbReference>
<evidence type="ECO:0000259" key="1">
    <source>
        <dbReference type="Pfam" id="PF13403"/>
    </source>
</evidence>
<reference evidence="2 3" key="1">
    <citation type="submission" date="2020-07" db="EMBL/GenBank/DDBJ databases">
        <title>Complete Genome Sequence of an acetic acid bacterium, Acetobacter aceti JCM20276.</title>
        <authorList>
            <person name="Hirose Y."/>
            <person name="Mihara H."/>
        </authorList>
    </citation>
    <scope>NUCLEOTIDE SEQUENCE [LARGE SCALE GENOMIC DNA]</scope>
    <source>
        <strain evidence="2 3">JCM20276</strain>
    </source>
</reference>
<name>A0A6S6PHJ0_ACEAC</name>
<dbReference type="InterPro" id="IPR028992">
    <property type="entry name" value="Hedgehog/Intein_dom"/>
</dbReference>
<dbReference type="AlphaFoldDB" id="A0A6S6PHJ0"/>
<dbReference type="InterPro" id="IPR030930">
    <property type="entry name" value="AIDA"/>
</dbReference>
<dbReference type="EMBL" id="AP023326">
    <property type="protein sequence ID" value="BCI67318.1"/>
    <property type="molecule type" value="Genomic_DNA"/>
</dbReference>
<organism evidence="2 3">
    <name type="scientific">Acetobacter aceti</name>
    <dbReference type="NCBI Taxonomy" id="435"/>
    <lineage>
        <taxon>Bacteria</taxon>
        <taxon>Pseudomonadati</taxon>
        <taxon>Pseudomonadota</taxon>
        <taxon>Alphaproteobacteria</taxon>
        <taxon>Acetobacterales</taxon>
        <taxon>Acetobacteraceae</taxon>
        <taxon>Acetobacter</taxon>
        <taxon>Acetobacter subgen. Acetobacter</taxon>
    </lineage>
</organism>
<dbReference type="Gene3D" id="2.170.16.10">
    <property type="entry name" value="Hedgehog/Intein (Hint) domain"/>
    <property type="match status" value="1"/>
</dbReference>
<feature type="domain" description="Hedgehog/Intein (Hint)" evidence="1">
    <location>
        <begin position="802"/>
        <end position="937"/>
    </location>
</feature>
<dbReference type="InterPro" id="IPR036844">
    <property type="entry name" value="Hint_dom_sf"/>
</dbReference>
<dbReference type="NCBIfam" id="TIGR04415">
    <property type="entry name" value="O_hepto_targRPT"/>
    <property type="match status" value="1"/>
</dbReference>
<sequence length="1092" mass="110717">MTTSSSFSDTDSFVLSGQTITIAPGTIASAVTVLGGGTLVVSGVANGTRLQGTTAGSAQEIVQSGGTEQNVTVLSGSVQIMSGGLLNTGIALAGGSIALSSGAVADSLVAGSKGAITISSAEVTSVTFTGGTVTVTDARVPVQAVSSGTLVLGSATSVTGLQMGTDGTLILNGGSASGTVISGVSAQEQILAPAGSGGVTDQDFLILDGGSQQVMNGASVENGTVASGGSQTLQNGTSARQVIVASGGIQTVASGATAVNDVVEAGGFVTNDGTLVFEGQSSVAGQISGAGAITQTGSGTTLQFTSGALEHFSGSIALSGGTVIVADGAEASHVQFLFSTSGGESLVLGSVPTSLTLSGFGPNDSVFLSGVTSDTSLSLGSGSQLTLESGGAAVETIFLDSGTDYSNANLTLVENGDGTGATLSFGGAASPHIDTIITSGDVGTVVATDENALIPATSLAINTMVEAGGRLYVDGLGVQNEVHGTDVVDSGGRVVQTSLYGSEEVLAGGSASATSVIGGTQSVLGGTATETTITGRYNANNLGPDMMIDGTQIVGAGGLSSDTTVNVAFAGNTYLPFGQAISDSIQYVENGGTAIDTTLTGLHLGWLYHTTPMWADGYAQQIVMSGGTAIHTTANANAIIDVQAGGSAANIALDGGTLTLEKGALYTGTLTFLPNSDPGQTVYGMSGSHTTQSVLNITMDQLASITIQGFDVIGVVSSMGQTSLYSASGAQTVSTINQIVITDLTFAGTANEIDTGFIDSDGILTVTEGSESVSIHLGGTFGSPFYFQRAPDGGTRITYGVPCYCPGTLITTPDGERPIETLSIGNVIQTASGESRAIRWIGRRSYDGRFAAGNPDILPVVIQAGALGNGLPRRTLRVSPLHAMALDNKLIPASLLINGSSITQTRRPRRVDYIHIELETHDLLLAEGAASETFVDDDSRAMFHNATEYAALYPEDMRQTARFCLPRIEDGPHLEAIRQRLKALAADVMERNRVSGFVDAVTSTTIEGWARCDVASDTPRELIIYSRDIELGRVTADRFREDLTGEGRYSGRHAFRFVCDGPVVADLIHVEDADTGDCLINPASGSLHGHAA</sequence>
<dbReference type="InterPro" id="IPR012332">
    <property type="entry name" value="Autotransporter_pectin_lyase_C"/>
</dbReference>
<evidence type="ECO:0000313" key="2">
    <source>
        <dbReference type="EMBL" id="BCI67318.1"/>
    </source>
</evidence>
<proteinExistence type="predicted"/>
<dbReference type="Pfam" id="PF13403">
    <property type="entry name" value="Hint_2"/>
    <property type="match status" value="1"/>
</dbReference>
<dbReference type="Proteomes" id="UP000515220">
    <property type="component" value="Chromosome"/>
</dbReference>
<evidence type="ECO:0000313" key="3">
    <source>
        <dbReference type="Proteomes" id="UP000515220"/>
    </source>
</evidence>
<accession>A0A6S6PHJ0</accession>
<dbReference type="SUPFAM" id="SSF51294">
    <property type="entry name" value="Hedgehog/intein (Hint) domain"/>
    <property type="match status" value="1"/>
</dbReference>
<dbReference type="Gene3D" id="2.160.20.20">
    <property type="match status" value="2"/>
</dbReference>
<gene>
    <name evidence="2" type="ORF">AAJCM20276_19420</name>
</gene>
<protein>
    <recommendedName>
        <fullName evidence="1">Hedgehog/Intein (Hint) domain-containing protein</fullName>
    </recommendedName>
</protein>